<dbReference type="InterPro" id="IPR007138">
    <property type="entry name" value="ABM_dom"/>
</dbReference>
<dbReference type="EMBL" id="MU005576">
    <property type="protein sequence ID" value="KAF2686876.1"/>
    <property type="molecule type" value="Genomic_DNA"/>
</dbReference>
<dbReference type="PANTHER" id="PTHR40624">
    <property type="entry name" value="BIOSYNTHESIS MONOOXYGENASE, PUTATIVE (AFU_ORTHOLOGUE AFUA_1G12025)-RELATED"/>
    <property type="match status" value="1"/>
</dbReference>
<dbReference type="Proteomes" id="UP000799291">
    <property type="component" value="Unassembled WGS sequence"/>
</dbReference>
<protein>
    <recommendedName>
        <fullName evidence="1">ABM domain-containing protein</fullName>
    </recommendedName>
</protein>
<dbReference type="SUPFAM" id="SSF54909">
    <property type="entry name" value="Dimeric alpha+beta barrel"/>
    <property type="match status" value="1"/>
</dbReference>
<proteinExistence type="predicted"/>
<gene>
    <name evidence="2" type="ORF">K458DRAFT_363249</name>
</gene>
<name>A0A6G1J8N1_9PLEO</name>
<keyword evidence="3" id="KW-1185">Reference proteome</keyword>
<dbReference type="Gene3D" id="3.30.70.100">
    <property type="match status" value="2"/>
</dbReference>
<dbReference type="Pfam" id="PF03992">
    <property type="entry name" value="ABM"/>
    <property type="match status" value="1"/>
</dbReference>
<dbReference type="AlphaFoldDB" id="A0A6G1J8N1"/>
<dbReference type="OrthoDB" id="4520428at2759"/>
<dbReference type="PROSITE" id="PS51725">
    <property type="entry name" value="ABM"/>
    <property type="match status" value="1"/>
</dbReference>
<dbReference type="InterPro" id="IPR011008">
    <property type="entry name" value="Dimeric_a/b-barrel"/>
</dbReference>
<dbReference type="PANTHER" id="PTHR40624:SF1">
    <property type="entry name" value="BIOSYNTHESIS MONOOXYGENASE, PUTATIVE (AFU_ORTHOLOGUE AFUA_1G12025)-RELATED"/>
    <property type="match status" value="1"/>
</dbReference>
<sequence>MAPIIVTARIVCKSKEARETVLSAFHKIIEFTQPHEPEVLRYVVTLPVDDTTGTVLYMIEEYASPAANDAHIATPPVHALIQLFTTGDVLAKAPEVHICPIIANNASYPVPSLSSSPAVVLAHFGYKPGTLPHALEGWKAVVEYVSKEEYWTRGYTVGEDKEGESVRTVEVYESWEFLEKVHVKSEAVRRNEAHNGRDRTGVHGAVRVRTVDGFLGRDEGERGKL</sequence>
<evidence type="ECO:0000259" key="1">
    <source>
        <dbReference type="PROSITE" id="PS51725"/>
    </source>
</evidence>
<reference evidence="2" key="1">
    <citation type="journal article" date="2020" name="Stud. Mycol.">
        <title>101 Dothideomycetes genomes: a test case for predicting lifestyles and emergence of pathogens.</title>
        <authorList>
            <person name="Haridas S."/>
            <person name="Albert R."/>
            <person name="Binder M."/>
            <person name="Bloem J."/>
            <person name="Labutti K."/>
            <person name="Salamov A."/>
            <person name="Andreopoulos B."/>
            <person name="Baker S."/>
            <person name="Barry K."/>
            <person name="Bills G."/>
            <person name="Bluhm B."/>
            <person name="Cannon C."/>
            <person name="Castanera R."/>
            <person name="Culley D."/>
            <person name="Daum C."/>
            <person name="Ezra D."/>
            <person name="Gonzalez J."/>
            <person name="Henrissat B."/>
            <person name="Kuo A."/>
            <person name="Liang C."/>
            <person name="Lipzen A."/>
            <person name="Lutzoni F."/>
            <person name="Magnuson J."/>
            <person name="Mondo S."/>
            <person name="Nolan M."/>
            <person name="Ohm R."/>
            <person name="Pangilinan J."/>
            <person name="Park H.-J."/>
            <person name="Ramirez L."/>
            <person name="Alfaro M."/>
            <person name="Sun H."/>
            <person name="Tritt A."/>
            <person name="Yoshinaga Y."/>
            <person name="Zwiers L.-H."/>
            <person name="Turgeon B."/>
            <person name="Goodwin S."/>
            <person name="Spatafora J."/>
            <person name="Crous P."/>
            <person name="Grigoriev I."/>
        </authorList>
    </citation>
    <scope>NUCLEOTIDE SEQUENCE</scope>
    <source>
        <strain evidence="2">CBS 122367</strain>
    </source>
</reference>
<evidence type="ECO:0000313" key="3">
    <source>
        <dbReference type="Proteomes" id="UP000799291"/>
    </source>
</evidence>
<organism evidence="2 3">
    <name type="scientific">Lentithecium fluviatile CBS 122367</name>
    <dbReference type="NCBI Taxonomy" id="1168545"/>
    <lineage>
        <taxon>Eukaryota</taxon>
        <taxon>Fungi</taxon>
        <taxon>Dikarya</taxon>
        <taxon>Ascomycota</taxon>
        <taxon>Pezizomycotina</taxon>
        <taxon>Dothideomycetes</taxon>
        <taxon>Pleosporomycetidae</taxon>
        <taxon>Pleosporales</taxon>
        <taxon>Massarineae</taxon>
        <taxon>Lentitheciaceae</taxon>
        <taxon>Lentithecium</taxon>
    </lineage>
</organism>
<feature type="domain" description="ABM" evidence="1">
    <location>
        <begin position="4"/>
        <end position="98"/>
    </location>
</feature>
<accession>A0A6G1J8N1</accession>
<evidence type="ECO:0000313" key="2">
    <source>
        <dbReference type="EMBL" id="KAF2686876.1"/>
    </source>
</evidence>